<protein>
    <submittedName>
        <fullName evidence="2">CaiB/BaiF CoA-transferase family protein</fullName>
    </submittedName>
</protein>
<sequence length="385" mass="40973">MTALKDVRILDLTRVLAGPWCTQTLADLGADVWKVEPPGQGDDTRGWRPPEIGGESTYFHCANHSKRSVHIDLKTDEGRAAALSLVDRADVLVENFRMGALERFGLGWEAVHARNPRLIYCSISGYGRTGPRASEPGYDFSIQAESGLMSITGEPDGPPLKYGVAITDLVAGMSAVQAILAALIARGRTGEGQHIDIALLDCAVAATANIASGYLATGRSSRRYGNAHPTVVPYQLFDSADGAFVLAVGNDTQFATLCRKVIARPELAEDERYSTNRARVANRETLIPALQAVFRAEPTAVWIDRLRAAGVPSGKIRSVGEALESPEIAARGLVHEVPDALHGTLRLVGSPLKLSATPPAAPKAPPRAGEHTADILDGVTARHSG</sequence>
<dbReference type="RefSeq" id="WP_285674140.1">
    <property type="nucleotide sequence ID" value="NZ_BSYI01000047.1"/>
</dbReference>
<dbReference type="InterPro" id="IPR023606">
    <property type="entry name" value="CoA-Trfase_III_dom_1_sf"/>
</dbReference>
<dbReference type="InterPro" id="IPR050483">
    <property type="entry name" value="CoA-transferase_III_domain"/>
</dbReference>
<dbReference type="PANTHER" id="PTHR48207:SF3">
    <property type="entry name" value="SUCCINATE--HYDROXYMETHYLGLUTARATE COA-TRANSFERASE"/>
    <property type="match status" value="1"/>
</dbReference>
<comment type="caution">
    <text evidence="2">The sequence shown here is derived from an EMBL/GenBank/DDBJ whole genome shotgun (WGS) entry which is preliminary data.</text>
</comment>
<dbReference type="InterPro" id="IPR044855">
    <property type="entry name" value="CoA-Trfase_III_dom3_sf"/>
</dbReference>
<dbReference type="Pfam" id="PF02515">
    <property type="entry name" value="CoA_transf_3"/>
    <property type="match status" value="1"/>
</dbReference>
<dbReference type="EMBL" id="BSYI01000047">
    <property type="protein sequence ID" value="GMG84955.1"/>
    <property type="molecule type" value="Genomic_DNA"/>
</dbReference>
<dbReference type="Gene3D" id="3.40.50.10540">
    <property type="entry name" value="Crotonobetainyl-coa:carnitine coa-transferase, domain 1"/>
    <property type="match status" value="1"/>
</dbReference>
<keyword evidence="3" id="KW-1185">Reference proteome</keyword>
<accession>A0ABQ6LSC2</accession>
<dbReference type="PANTHER" id="PTHR48207">
    <property type="entry name" value="SUCCINATE--HYDROXYMETHYLGLUTARATE COA-TRANSFERASE"/>
    <property type="match status" value="1"/>
</dbReference>
<gene>
    <name evidence="2" type="ORF">LNKW23_41710</name>
</gene>
<reference evidence="2 3" key="1">
    <citation type="submission" date="2023-04" db="EMBL/GenBank/DDBJ databases">
        <title>Marinoamorphus aggregata gen. nov., sp. Nov., isolate from tissue of brittle star Ophioplocus japonicus.</title>
        <authorList>
            <person name="Kawano K."/>
            <person name="Sawayama S."/>
            <person name="Nakagawa S."/>
        </authorList>
    </citation>
    <scope>NUCLEOTIDE SEQUENCE [LARGE SCALE GENOMIC DNA]</scope>
    <source>
        <strain evidence="2 3">NKW23</strain>
    </source>
</reference>
<evidence type="ECO:0000313" key="2">
    <source>
        <dbReference type="EMBL" id="GMG84955.1"/>
    </source>
</evidence>
<dbReference type="SUPFAM" id="SSF89796">
    <property type="entry name" value="CoA-transferase family III (CaiB/BaiF)"/>
    <property type="match status" value="1"/>
</dbReference>
<keyword evidence="1" id="KW-0808">Transferase</keyword>
<proteinExistence type="predicted"/>
<organism evidence="2 3">
    <name type="scientific">Paralimibaculum aggregatum</name>
    <dbReference type="NCBI Taxonomy" id="3036245"/>
    <lineage>
        <taxon>Bacteria</taxon>
        <taxon>Pseudomonadati</taxon>
        <taxon>Pseudomonadota</taxon>
        <taxon>Alphaproteobacteria</taxon>
        <taxon>Rhodobacterales</taxon>
        <taxon>Paracoccaceae</taxon>
        <taxon>Paralimibaculum</taxon>
    </lineage>
</organism>
<dbReference type="InterPro" id="IPR003673">
    <property type="entry name" value="CoA-Trfase_fam_III"/>
</dbReference>
<evidence type="ECO:0000313" key="3">
    <source>
        <dbReference type="Proteomes" id="UP001239909"/>
    </source>
</evidence>
<dbReference type="Gene3D" id="3.30.1540.10">
    <property type="entry name" value="formyl-coa transferase, domain 3"/>
    <property type="match status" value="1"/>
</dbReference>
<dbReference type="Proteomes" id="UP001239909">
    <property type="component" value="Unassembled WGS sequence"/>
</dbReference>
<name>A0ABQ6LSC2_9RHOB</name>
<evidence type="ECO:0000256" key="1">
    <source>
        <dbReference type="ARBA" id="ARBA00022679"/>
    </source>
</evidence>